<protein>
    <submittedName>
        <fullName evidence="7">Cytochrome c</fullName>
    </submittedName>
</protein>
<keyword evidence="2 4" id="KW-0479">Metal-binding</keyword>
<accession>A0A1G8KN17</accession>
<dbReference type="Gene3D" id="1.10.760.10">
    <property type="entry name" value="Cytochrome c-like domain"/>
    <property type="match status" value="1"/>
</dbReference>
<evidence type="ECO:0000256" key="4">
    <source>
        <dbReference type="PROSITE-ProRule" id="PRU00433"/>
    </source>
</evidence>
<dbReference type="GO" id="GO:0009055">
    <property type="term" value="F:electron transfer activity"/>
    <property type="evidence" value="ECO:0007669"/>
    <property type="project" value="InterPro"/>
</dbReference>
<sequence>MANAGWLREILELVNRLFAFPIVTAGLIAIAILMSQARVPSERISDGQELIAGGAPMVEVRLPAELSADAQHGRTAFDAKCAGCHGTHAAGQQGVAPPLVHKIYEPGHHGDMAFLLAAKTGVRAHHWSFGSMPPVEGISDTEIARVTLYIRELQRENGIR</sequence>
<keyword evidence="1 4" id="KW-0349">Heme</keyword>
<name>A0A1G8KN17_9RHOB</name>
<dbReference type="InterPro" id="IPR009056">
    <property type="entry name" value="Cyt_c-like_dom"/>
</dbReference>
<proteinExistence type="predicted"/>
<keyword evidence="3 4" id="KW-0408">Iron</keyword>
<dbReference type="SUPFAM" id="SSF46626">
    <property type="entry name" value="Cytochrome c"/>
    <property type="match status" value="1"/>
</dbReference>
<dbReference type="Proteomes" id="UP000199382">
    <property type="component" value="Unassembled WGS sequence"/>
</dbReference>
<keyword evidence="5" id="KW-0812">Transmembrane</keyword>
<evidence type="ECO:0000259" key="6">
    <source>
        <dbReference type="PROSITE" id="PS51007"/>
    </source>
</evidence>
<evidence type="ECO:0000256" key="3">
    <source>
        <dbReference type="ARBA" id="ARBA00023004"/>
    </source>
</evidence>
<dbReference type="AlphaFoldDB" id="A0A1G8KN17"/>
<evidence type="ECO:0000313" key="8">
    <source>
        <dbReference type="Proteomes" id="UP000199382"/>
    </source>
</evidence>
<dbReference type="PROSITE" id="PS51007">
    <property type="entry name" value="CYTC"/>
    <property type="match status" value="1"/>
</dbReference>
<gene>
    <name evidence="7" type="ORF">SAMN04488026_100337</name>
</gene>
<organism evidence="7 8">
    <name type="scientific">Aliiruegeria lutimaris</name>
    <dbReference type="NCBI Taxonomy" id="571298"/>
    <lineage>
        <taxon>Bacteria</taxon>
        <taxon>Pseudomonadati</taxon>
        <taxon>Pseudomonadota</taxon>
        <taxon>Alphaproteobacteria</taxon>
        <taxon>Rhodobacterales</taxon>
        <taxon>Roseobacteraceae</taxon>
        <taxon>Aliiruegeria</taxon>
    </lineage>
</organism>
<dbReference type="InterPro" id="IPR036909">
    <property type="entry name" value="Cyt_c-like_dom_sf"/>
</dbReference>
<evidence type="ECO:0000313" key="7">
    <source>
        <dbReference type="EMBL" id="SDI44769.1"/>
    </source>
</evidence>
<reference evidence="7 8" key="1">
    <citation type="submission" date="2016-10" db="EMBL/GenBank/DDBJ databases">
        <authorList>
            <person name="de Groot N.N."/>
        </authorList>
    </citation>
    <scope>NUCLEOTIDE SEQUENCE [LARGE SCALE GENOMIC DNA]</scope>
    <source>
        <strain evidence="7 8">DSM 25294</strain>
    </source>
</reference>
<dbReference type="STRING" id="571298.SAMN04488026_100337"/>
<dbReference type="GO" id="GO:0046872">
    <property type="term" value="F:metal ion binding"/>
    <property type="evidence" value="ECO:0007669"/>
    <property type="project" value="UniProtKB-KW"/>
</dbReference>
<dbReference type="GO" id="GO:0020037">
    <property type="term" value="F:heme binding"/>
    <property type="evidence" value="ECO:0007669"/>
    <property type="project" value="InterPro"/>
</dbReference>
<keyword evidence="8" id="KW-1185">Reference proteome</keyword>
<evidence type="ECO:0000256" key="5">
    <source>
        <dbReference type="SAM" id="Phobius"/>
    </source>
</evidence>
<keyword evidence="5" id="KW-1133">Transmembrane helix</keyword>
<evidence type="ECO:0000256" key="1">
    <source>
        <dbReference type="ARBA" id="ARBA00022617"/>
    </source>
</evidence>
<keyword evidence="5" id="KW-0472">Membrane</keyword>
<dbReference type="Pfam" id="PF00034">
    <property type="entry name" value="Cytochrom_C"/>
    <property type="match status" value="1"/>
</dbReference>
<feature type="transmembrane region" description="Helical" evidence="5">
    <location>
        <begin position="17"/>
        <end position="35"/>
    </location>
</feature>
<feature type="domain" description="Cytochrome c" evidence="6">
    <location>
        <begin position="68"/>
        <end position="154"/>
    </location>
</feature>
<dbReference type="EMBL" id="FNEK01000003">
    <property type="protein sequence ID" value="SDI44769.1"/>
    <property type="molecule type" value="Genomic_DNA"/>
</dbReference>
<evidence type="ECO:0000256" key="2">
    <source>
        <dbReference type="ARBA" id="ARBA00022723"/>
    </source>
</evidence>